<accession>A0A1L3JAP1</accession>
<sequence length="113" mass="12898">MGVVAPFPQHNGPNQVVFIREELSKIMDIYGRMVAAGKWRDYAIVMERDYASFSAFRRSAENPEYRVEKRPSLHMKQGMWALFNENGMILKRGAELSGVLAPLERKLIKAING</sequence>
<evidence type="ECO:0000313" key="2">
    <source>
        <dbReference type="Proteomes" id="UP000242561"/>
    </source>
</evidence>
<reference evidence="1 2" key="1">
    <citation type="submission" date="2016-11" db="EMBL/GenBank/DDBJ databases">
        <title>Sphingorhabdus sp. LPB0140, isolated from marine environment.</title>
        <authorList>
            <person name="Kim E."/>
            <person name="Yi H."/>
        </authorList>
    </citation>
    <scope>NUCLEOTIDE SEQUENCE [LARGE SCALE GENOMIC DNA]</scope>
    <source>
        <strain evidence="1 2">LPB0140</strain>
    </source>
</reference>
<organism evidence="1 2">
    <name type="scientific">Sphingorhabdus lutea</name>
    <dbReference type="NCBI Taxonomy" id="1913578"/>
    <lineage>
        <taxon>Bacteria</taxon>
        <taxon>Pseudomonadati</taxon>
        <taxon>Pseudomonadota</taxon>
        <taxon>Alphaproteobacteria</taxon>
        <taxon>Sphingomonadales</taxon>
        <taxon>Sphingomonadaceae</taxon>
        <taxon>Sphingorhabdus</taxon>
    </lineage>
</organism>
<dbReference type="Proteomes" id="UP000242561">
    <property type="component" value="Chromosome"/>
</dbReference>
<dbReference type="AlphaFoldDB" id="A0A1L3JAP1"/>
<gene>
    <name evidence="1" type="ORF">LPB140_04605</name>
</gene>
<dbReference type="EMBL" id="CP018154">
    <property type="protein sequence ID" value="APG62204.1"/>
    <property type="molecule type" value="Genomic_DNA"/>
</dbReference>
<dbReference type="InterPro" id="IPR021252">
    <property type="entry name" value="DUF2794"/>
</dbReference>
<dbReference type="RefSeq" id="WP_072558855.1">
    <property type="nucleotide sequence ID" value="NZ_CP018154.1"/>
</dbReference>
<dbReference type="STRING" id="1913578.LPB140_04605"/>
<dbReference type="OrthoDB" id="7159482at2"/>
<dbReference type="Pfam" id="PF10984">
    <property type="entry name" value="DUF2794"/>
    <property type="match status" value="1"/>
</dbReference>
<evidence type="ECO:0000313" key="1">
    <source>
        <dbReference type="EMBL" id="APG62204.1"/>
    </source>
</evidence>
<protein>
    <recommendedName>
        <fullName evidence="3">DUF2794 domain-containing protein</fullName>
    </recommendedName>
</protein>
<evidence type="ECO:0008006" key="3">
    <source>
        <dbReference type="Google" id="ProtNLM"/>
    </source>
</evidence>
<proteinExistence type="predicted"/>
<dbReference type="KEGG" id="sphl:LPB140_04605"/>
<keyword evidence="2" id="KW-1185">Reference proteome</keyword>
<name>A0A1L3JAP1_9SPHN</name>